<dbReference type="PANTHER" id="PTHR45800:SF11">
    <property type="entry name" value="PHOSPHATIDYLINOSITOL 3-KINASE-RELATED PROTEIN KINASE"/>
    <property type="match status" value="1"/>
</dbReference>
<feature type="region of interest" description="Disordered" evidence="6">
    <location>
        <begin position="1757"/>
        <end position="1789"/>
    </location>
</feature>
<keyword evidence="4 8" id="KW-0418">Kinase</keyword>
<feature type="region of interest" description="Disordered" evidence="6">
    <location>
        <begin position="16"/>
        <end position="72"/>
    </location>
</feature>
<comment type="similarity">
    <text evidence="1">Belongs to the PI3/PI4-kinase family. Type II PI4K subfamily.</text>
</comment>
<dbReference type="VEuPathDB" id="TriTrypDB:LdCL_270027800"/>
<evidence type="ECO:0000256" key="6">
    <source>
        <dbReference type="SAM" id="MobiDB-lite"/>
    </source>
</evidence>
<feature type="region of interest" description="Disordered" evidence="6">
    <location>
        <begin position="897"/>
        <end position="919"/>
    </location>
</feature>
<proteinExistence type="inferred from homology"/>
<feature type="region of interest" description="Disordered" evidence="6">
    <location>
        <begin position="2487"/>
        <end position="2566"/>
    </location>
</feature>
<feature type="compositionally biased region" description="Low complexity" evidence="6">
    <location>
        <begin position="2402"/>
        <end position="2414"/>
    </location>
</feature>
<feature type="compositionally biased region" description="Polar residues" evidence="6">
    <location>
        <begin position="2453"/>
        <end position="2466"/>
    </location>
</feature>
<organism evidence="8 9">
    <name type="scientific">Leishmania donovani</name>
    <dbReference type="NCBI Taxonomy" id="5661"/>
    <lineage>
        <taxon>Eukaryota</taxon>
        <taxon>Discoba</taxon>
        <taxon>Euglenozoa</taxon>
        <taxon>Kinetoplastea</taxon>
        <taxon>Metakinetoplastina</taxon>
        <taxon>Trypanosomatida</taxon>
        <taxon>Trypanosomatidae</taxon>
        <taxon>Leishmaniinae</taxon>
        <taxon>Leishmania</taxon>
    </lineage>
</organism>
<feature type="region of interest" description="Disordered" evidence="6">
    <location>
        <begin position="1582"/>
        <end position="1630"/>
    </location>
</feature>
<keyword evidence="5" id="KW-0067">ATP-binding</keyword>
<feature type="compositionally biased region" description="Basic and acidic residues" evidence="6">
    <location>
        <begin position="2505"/>
        <end position="2525"/>
    </location>
</feature>
<dbReference type="Proteomes" id="UP000318447">
    <property type="component" value="Unassembled WGS sequence"/>
</dbReference>
<feature type="region of interest" description="Disordered" evidence="6">
    <location>
        <begin position="2825"/>
        <end position="2864"/>
    </location>
</feature>
<accession>A0A504XIH3</accession>
<feature type="region of interest" description="Disordered" evidence="6">
    <location>
        <begin position="811"/>
        <end position="853"/>
    </location>
</feature>
<dbReference type="InterPro" id="IPR044571">
    <property type="entry name" value="P4KG1-8"/>
</dbReference>
<evidence type="ECO:0000256" key="5">
    <source>
        <dbReference type="ARBA" id="ARBA00022840"/>
    </source>
</evidence>
<evidence type="ECO:0000313" key="9">
    <source>
        <dbReference type="Proteomes" id="UP000318447"/>
    </source>
</evidence>
<sequence>MPSEATVALVSKHEEAGTVAAVSPSIPSSLSVASSSHKEMREEPRRRRAEVAEDVRVQQHRATSVPTSPLTPPLLLQRNREVVALGNYTSRGVEGSDEGSVSTTVTSNVTDRAGPAGNCKSGTPHSSSSRVLDLTPFAESAEDDRDDRGSKWDRTAAFGIPAPATLRISTYRTTADITTDRTRNSKNSSSTYLHLGDAWQEREKSSPDANTAAIPTAGMTPPFSISLSSDSLSCAMRSVRRSSPELVRRGNGTTRQLSRKCLRNANSACGDSGRCTGPVARTTTPTTAPSTALLSSSYVACFQGHNAMPISDKDGDSSLRLRPRRCRGGSSCGSHEHWTMKPRLSGVNEVLLQSASASGEPQLFCQALAAFQLWDTLLRLELHSNSAGGTYMVRLARPSSSSATATFAATDSDSHGAVVAVLKPCDEEIGQESNPHANRESDRTETFAPGSGSRREVLAYLLDHGHNAGVPPTLEVASTYWAGVGATTANSNGGGGAATASLSTGTLGAVAGGGDAPANSGLRSSRTGGTDWRGIGADDGDSVAARVAASTHLRIGSLQLFVPGCEEAADVLPGHFDVDEVHALAIFDIRTLNGDRHGGNVLVCNYHRCRDGRKPVMARRPRCARLANAAGSDGTASSPSASSTAARLSPEMPATITTAKEDVPHLIPIDHSYICPSGYADPDYEWLSWPQSKKPFSERNLTYIAALDAVADAELVRSALLAHSGVPTHDVSTPRTSAVCNDFEMAEGQPDAALTSLTRDDAQYARAAMGCATFDAASAALASRHLPREFFGRGAAAASLDDLTGLPPLPTASTKRAVAPTTSAAAAPSASGAATAKKSSTMDGGAEAPSGHPYVSTWDPAAVELMINFDRGDSLSTEAMHQDAAAVRARAMSTAWSASSSSSTPPLESLHAGPRGHASNSVAYDRDAANTAAEVMCCTTRLLQIAALEFHMTAYEIGSLCRRPRVTQASVLEEVLEQARDEQTWEPVWFRLDDVVRQRLADLSTPGLELQHTEDNVRILISVFSAAYKTLASGVGPVWELRFILGEVRAEIAIRGTKFTDATEPLLPCKAGMRCCGYCHGRYLWSRVAACIFRRLGSFKAGSHADGHSTQSGWQTSSPPTGEAGEAKNDVLPMIQRLESRSIRYLASDAINLYFGPETKTSKTYPMTPADVASAAGATAAPPSEAAFHAVLPAEDGGVSPRGHNPPRMQYKFISKPPSPQPAYNRIADVSVNPYPFTAAQPSAGGHKGTARPLLSRHGRCLSRARTGMAVSALTAVSSASGAGADTATTESTRMVKEASLRNTWAANFNNTATLRETVSTSNGAYTAFEEELVRELNELRRAPAAYAAVVEREATIGAPYVQENDLYFCDESAAESAAVELRRHLEEQYCPVQCEVASTASSAVSRAMMQAMSPKKGMQAGQEKRRSKKALDGPPSSPALSTGVGASSTARRRSGRPSPAPQRHTTGSGAPHGGGGPSPRRCTISSDLPGGGVTVAGVSALHATPATLRNQGLHELTLSQLRHQFRCQQRYRAALEVALRDMRASQRQAEAAQQAAWASEAEKALRKGRRLMTTNAFNVNMGASSTPQQDNTGEPSVPSVVPHSHKKLSHTSTANSAMRTSGSSEDPVSLRRCEDMAQLRSMHEARIRHIKQKLRDVRNACKRSLAAANIVLDAVRALREAQPAPPVQRHRGLSLAAHDTAVMYYGDEERVAALQDLYAVSRATLVGLAEHPGAPTAPLLTLEQLSRRLEQCQVEEAKPKITSVSSSPGRRSRSEDGEEGDVRERSGTEAAPSWVLPLLSEEASLLANVAKNACTTYGYISGEVHGLHLQVVTGSPRSLLLQMILGLLTPVLDLSNHSLPQRSGQATQRASTPATANSTNATRCYAGVRIEGHAYAAAGAPTGTRDAATRADLPQFQVVSSQLGTGERDRADQQVRGWRDVPTFAEACEERQSIRCASSGTLSSRGAAPPFTEEAHTVTCTTLLFASGFEEYEVVRGCHHMSPAATRRVVQSPPVTVCDGGPQSASHGGSIADSVEARRAAVDVHSTLGVTLLTPTMHPMHIHASDPSCRAVCVAVRVPYTSPGFSFTHSSMCAGEDGRVCSGGCRDPSIRIVAQVTRQCELTPPHPTTCTAEVLTQRSPVDPSVWLVLVDTAATFQRHAAAFTDNDGAVLKADASPGTGATTMSAASAAVPLALHIYAKDMNDAMGEFEHVAFIRMQQYPQPREVNAGAVAIAASATPATPAPYVLMEPEWRYLLNGLACVAASPLSTQTATRLTATSHTAAQASVLTKVASATPTARSVGWATLHEPLLGRDGVLLCPLSADLRESERFGDMLEALRIRQETTISGRDGKAAGAAGRVIRVAVQLPAYSNVRWWRRRLMKLRCLQEKLTDEVVAEGDEQTAASTAQSPSAACTHQDRSPESLAEGCHLPATEFAPPSDDGHADAKATPLGASNGSGEATTSAASVTPILGSPCSSANPAAMDAEAGAAVEGSSSAEVVSEPPKGKGSEKKKVSSDGKREAKRSPTSAAAGSSGAKAQDRHSPSNVAPSGMSKKKAQALHKDSDGAIASSTAAAAAAASTGSSLAPTQARLCTLSVNTAPKLPESGALREYEIMVQRAAGATLVASRSSSVQPCLQPSLISIIGLRELCAQLHTDLQVWEAHLRRVRPILCGERDRIAAEIVKKKGKEQLRLQHDHEDVVGELQVIERGVASLNQAATAATDALRTRERTQMLRRARLMRIAEELAAIESSPPRLAPKDTSDKVVTAPLPSTPPPSAAPKVTLRFFKTEGVAAGSGCKAAFAVARPPQHLSSQRAGVLDCTMREGAPKPSEREAGEVTLTPQPSSAHDATSSSSPLQPLEGDGNSAADVYAATCSIPLTFTGCATLYIDGEVAVTWRV</sequence>
<dbReference type="VEuPathDB" id="TriTrypDB:LdCL_270027900"/>
<evidence type="ECO:0000313" key="8">
    <source>
        <dbReference type="EMBL" id="TPP47438.1"/>
    </source>
</evidence>
<evidence type="ECO:0000256" key="2">
    <source>
        <dbReference type="ARBA" id="ARBA00022679"/>
    </source>
</evidence>
<feature type="region of interest" description="Disordered" evidence="6">
    <location>
        <begin position="1103"/>
        <end position="1127"/>
    </location>
</feature>
<feature type="compositionally biased region" description="Low complexity" evidence="6">
    <location>
        <begin position="63"/>
        <end position="72"/>
    </location>
</feature>
<dbReference type="PANTHER" id="PTHR45800">
    <property type="entry name" value="PHOSPHATIDYLINOSITOL 4-KINASE GAMMA"/>
    <property type="match status" value="1"/>
</dbReference>
<feature type="region of interest" description="Disordered" evidence="6">
    <location>
        <begin position="2402"/>
        <end position="2466"/>
    </location>
</feature>
<dbReference type="InterPro" id="IPR000403">
    <property type="entry name" value="PI3/4_kinase_cat_dom"/>
</dbReference>
<keyword evidence="3" id="KW-0547">Nucleotide-binding</keyword>
<feature type="region of interest" description="Disordered" evidence="6">
    <location>
        <begin position="1406"/>
        <end position="1489"/>
    </location>
</feature>
<dbReference type="VEuPathDB" id="TriTrypDB:LDHU3_27.3160"/>
<gene>
    <name evidence="8" type="ORF">CGC21_30400</name>
</gene>
<feature type="compositionally biased region" description="Low complexity" evidence="6">
    <location>
        <begin position="100"/>
        <end position="110"/>
    </location>
</feature>
<evidence type="ECO:0000259" key="7">
    <source>
        <dbReference type="Pfam" id="PF00454"/>
    </source>
</evidence>
<feature type="compositionally biased region" description="Polar residues" evidence="6">
    <location>
        <begin position="120"/>
        <end position="130"/>
    </location>
</feature>
<feature type="compositionally biased region" description="Low complexity" evidence="6">
    <location>
        <begin position="2529"/>
        <end position="2538"/>
    </location>
</feature>
<dbReference type="VEuPathDB" id="TriTrypDB:LDHU3_27.3140"/>
<dbReference type="VEuPathDB" id="TriTrypDB:LdBPK_272060.1"/>
<feature type="region of interest" description="Disordered" evidence="6">
    <location>
        <begin position="429"/>
        <end position="451"/>
    </location>
</feature>
<comment type="caution">
    <text evidence="8">The sequence shown here is derived from an EMBL/GenBank/DDBJ whole genome shotgun (WGS) entry which is preliminary data.</text>
</comment>
<feature type="compositionally biased region" description="Low complexity" evidence="6">
    <location>
        <begin position="2846"/>
        <end position="2856"/>
    </location>
</feature>
<feature type="compositionally biased region" description="Polar residues" evidence="6">
    <location>
        <begin position="1611"/>
        <end position="1627"/>
    </location>
</feature>
<dbReference type="GO" id="GO:0016301">
    <property type="term" value="F:kinase activity"/>
    <property type="evidence" value="ECO:0007669"/>
    <property type="project" value="UniProtKB-KW"/>
</dbReference>
<name>A0A504XIH3_LEIDO</name>
<feature type="domain" description="PI3K/PI4K catalytic" evidence="7">
    <location>
        <begin position="414"/>
        <end position="719"/>
    </location>
</feature>
<dbReference type="EMBL" id="RHLC01000016">
    <property type="protein sequence ID" value="TPP47438.1"/>
    <property type="molecule type" value="Genomic_DNA"/>
</dbReference>
<feature type="compositionally biased region" description="Polar residues" evidence="6">
    <location>
        <begin position="1582"/>
        <end position="1595"/>
    </location>
</feature>
<dbReference type="GO" id="GO:0005524">
    <property type="term" value="F:ATP binding"/>
    <property type="evidence" value="ECO:0007669"/>
    <property type="project" value="UniProtKB-KW"/>
</dbReference>
<feature type="compositionally biased region" description="Basic and acidic residues" evidence="6">
    <location>
        <begin position="36"/>
        <end position="57"/>
    </location>
</feature>
<feature type="compositionally biased region" description="Low complexity" evidence="6">
    <location>
        <begin position="897"/>
        <end position="910"/>
    </location>
</feature>
<protein>
    <submittedName>
        <fullName evidence="8">Phosphatidylinositol 3-and 4-kinase family protein</fullName>
    </submittedName>
</protein>
<dbReference type="Pfam" id="PF00454">
    <property type="entry name" value="PI3_PI4_kinase"/>
    <property type="match status" value="1"/>
</dbReference>
<feature type="compositionally biased region" description="Low complexity" evidence="6">
    <location>
        <begin position="2487"/>
        <end position="2504"/>
    </location>
</feature>
<evidence type="ECO:0000256" key="1">
    <source>
        <dbReference type="ARBA" id="ARBA00008941"/>
    </source>
</evidence>
<feature type="compositionally biased region" description="Basic and acidic residues" evidence="6">
    <location>
        <begin position="1773"/>
        <end position="1788"/>
    </location>
</feature>
<feature type="region of interest" description="Disordered" evidence="6">
    <location>
        <begin position="90"/>
        <end position="155"/>
    </location>
</feature>
<feature type="compositionally biased region" description="Low complexity" evidence="6">
    <location>
        <begin position="19"/>
        <end position="35"/>
    </location>
</feature>
<keyword evidence="2" id="KW-0808">Transferase</keyword>
<reference evidence="9" key="1">
    <citation type="submission" date="2019-02" db="EMBL/GenBank/DDBJ databases">
        <title>FDA dAtabase for Regulatory Grade micrObial Sequences (FDA-ARGOS): Supporting development and validation of Infectious Disease Dx tests.</title>
        <authorList>
            <person name="Duncan R."/>
            <person name="Fisher C."/>
            <person name="Tallon L."/>
            <person name="Sadzewicz L."/>
            <person name="Sengamalay N."/>
            <person name="Ott S."/>
            <person name="Godinez A."/>
            <person name="Nagaraj S."/>
            <person name="Vavikolanu K."/>
            <person name="Nadendla S."/>
            <person name="Aluvathingal J."/>
            <person name="Sichtig H."/>
        </authorList>
    </citation>
    <scope>NUCLEOTIDE SEQUENCE [LARGE SCALE GENOMIC DNA]</scope>
    <source>
        <strain evidence="9">FDAARGOS_361</strain>
    </source>
</reference>
<feature type="compositionally biased region" description="Low complexity" evidence="6">
    <location>
        <begin position="629"/>
        <end position="646"/>
    </location>
</feature>
<dbReference type="VEuPathDB" id="TriTrypDB:LdBPK_272050.1"/>
<feature type="region of interest" description="Disordered" evidence="6">
    <location>
        <begin position="2752"/>
        <end position="2781"/>
    </location>
</feature>
<evidence type="ECO:0000256" key="3">
    <source>
        <dbReference type="ARBA" id="ARBA00022741"/>
    </source>
</evidence>
<evidence type="ECO:0000256" key="4">
    <source>
        <dbReference type="ARBA" id="ARBA00022777"/>
    </source>
</evidence>
<feature type="compositionally biased region" description="Polar residues" evidence="6">
    <location>
        <begin position="1108"/>
        <end position="1120"/>
    </location>
</feature>
<feature type="compositionally biased region" description="Basic and acidic residues" evidence="6">
    <location>
        <begin position="2825"/>
        <end position="2837"/>
    </location>
</feature>
<feature type="compositionally biased region" description="Low complexity" evidence="6">
    <location>
        <begin position="819"/>
        <end position="841"/>
    </location>
</feature>
<feature type="region of interest" description="Disordered" evidence="6">
    <location>
        <begin position="628"/>
        <end position="649"/>
    </location>
</feature>